<feature type="region of interest" description="Disordered" evidence="5">
    <location>
        <begin position="288"/>
        <end position="309"/>
    </location>
</feature>
<evidence type="ECO:0000259" key="6">
    <source>
        <dbReference type="PROSITE" id="PS50865"/>
    </source>
</evidence>
<feature type="region of interest" description="Disordered" evidence="5">
    <location>
        <begin position="172"/>
        <end position="193"/>
    </location>
</feature>
<reference evidence="7 8" key="1">
    <citation type="submission" date="2014-06" db="EMBL/GenBank/DDBJ databases">
        <title>Evolutionary Origins and Diversification of the Mycorrhizal Mutualists.</title>
        <authorList>
            <consortium name="DOE Joint Genome Institute"/>
            <consortium name="Mycorrhizal Genomics Consortium"/>
            <person name="Kohler A."/>
            <person name="Kuo A."/>
            <person name="Nagy L.G."/>
            <person name="Floudas D."/>
            <person name="Copeland A."/>
            <person name="Barry K.W."/>
            <person name="Cichocki N."/>
            <person name="Veneault-Fourrey C."/>
            <person name="LaButti K."/>
            <person name="Lindquist E.A."/>
            <person name="Lipzen A."/>
            <person name="Lundell T."/>
            <person name="Morin E."/>
            <person name="Murat C."/>
            <person name="Riley R."/>
            <person name="Ohm R."/>
            <person name="Sun H."/>
            <person name="Tunlid A."/>
            <person name="Henrissat B."/>
            <person name="Grigoriev I.V."/>
            <person name="Hibbett D.S."/>
            <person name="Martin F."/>
        </authorList>
    </citation>
    <scope>NUCLEOTIDE SEQUENCE [LARGE SCALE GENOMIC DNA]</scope>
    <source>
        <strain evidence="7 8">SS14</strain>
    </source>
</reference>
<dbReference type="Gene3D" id="2.170.270.10">
    <property type="entry name" value="SET domain"/>
    <property type="match status" value="1"/>
</dbReference>
<feature type="region of interest" description="Disordered" evidence="5">
    <location>
        <begin position="58"/>
        <end position="81"/>
    </location>
</feature>
<dbReference type="HOGENOM" id="CLU_254927_0_0_1"/>
<evidence type="ECO:0000313" key="7">
    <source>
        <dbReference type="EMBL" id="KIJ24431.1"/>
    </source>
</evidence>
<dbReference type="OrthoDB" id="265717at2759"/>
<feature type="compositionally biased region" description="Polar residues" evidence="5">
    <location>
        <begin position="639"/>
        <end position="651"/>
    </location>
</feature>
<evidence type="ECO:0000256" key="3">
    <source>
        <dbReference type="ARBA" id="ARBA00022833"/>
    </source>
</evidence>
<dbReference type="PROSITE" id="PS01360">
    <property type="entry name" value="ZF_MYND_1"/>
    <property type="match status" value="1"/>
</dbReference>
<accession>A0A0C9UG85</accession>
<feature type="domain" description="MYND-type" evidence="6">
    <location>
        <begin position="1422"/>
        <end position="1461"/>
    </location>
</feature>
<dbReference type="GO" id="GO:0008270">
    <property type="term" value="F:zinc ion binding"/>
    <property type="evidence" value="ECO:0007669"/>
    <property type="project" value="UniProtKB-KW"/>
</dbReference>
<proteinExistence type="predicted"/>
<dbReference type="SUPFAM" id="SSF144232">
    <property type="entry name" value="HIT/MYND zinc finger-like"/>
    <property type="match status" value="1"/>
</dbReference>
<feature type="region of interest" description="Disordered" evidence="5">
    <location>
        <begin position="209"/>
        <end position="239"/>
    </location>
</feature>
<dbReference type="Pfam" id="PF01753">
    <property type="entry name" value="zf-MYND"/>
    <property type="match status" value="1"/>
</dbReference>
<evidence type="ECO:0000256" key="1">
    <source>
        <dbReference type="ARBA" id="ARBA00022723"/>
    </source>
</evidence>
<feature type="region of interest" description="Disordered" evidence="5">
    <location>
        <begin position="529"/>
        <end position="560"/>
    </location>
</feature>
<keyword evidence="3" id="KW-0862">Zinc</keyword>
<feature type="compositionally biased region" description="Basic and acidic residues" evidence="5">
    <location>
        <begin position="415"/>
        <end position="428"/>
    </location>
</feature>
<protein>
    <recommendedName>
        <fullName evidence="6">MYND-type domain-containing protein</fullName>
    </recommendedName>
</protein>
<dbReference type="Gene3D" id="6.10.140.2220">
    <property type="match status" value="1"/>
</dbReference>
<feature type="compositionally biased region" description="Polar residues" evidence="5">
    <location>
        <begin position="118"/>
        <end position="128"/>
    </location>
</feature>
<name>A0A0C9UG85_SPHS4</name>
<keyword evidence="2 4" id="KW-0863">Zinc-finger</keyword>
<feature type="region of interest" description="Disordered" evidence="5">
    <location>
        <begin position="621"/>
        <end position="663"/>
    </location>
</feature>
<evidence type="ECO:0000256" key="5">
    <source>
        <dbReference type="SAM" id="MobiDB-lite"/>
    </source>
</evidence>
<feature type="region of interest" description="Disordered" evidence="5">
    <location>
        <begin position="117"/>
        <end position="151"/>
    </location>
</feature>
<dbReference type="InterPro" id="IPR046341">
    <property type="entry name" value="SET_dom_sf"/>
</dbReference>
<feature type="compositionally biased region" description="Basic and acidic residues" evidence="5">
    <location>
        <begin position="300"/>
        <end position="309"/>
    </location>
</feature>
<dbReference type="EMBL" id="KN837490">
    <property type="protein sequence ID" value="KIJ24431.1"/>
    <property type="molecule type" value="Genomic_DNA"/>
</dbReference>
<sequence>MSENYPASEYELELCTRDSRRLTGKEPAPQSPSGYSDNIWDPDTPPLQLVTLPKHQCEDQPSTCEEFAQKDTAEDSAHRATSDEIVKSLQHSPTLHMRHGEATSLPSAQAHHRLLGDPSTTRRFAQSDNAEDVNMYPPREEQTETCRSQDQMHSKYAQHSTVETPAIIHDSAPPHNLENIPLSPTPSAQTQVRYTENLSQRIDFSQQHAPETPPVMRPSAPSDNAENIPLPPTPLVQPDTCRRQDQLHRLELHQHDTLEASVIMHNSAASHNAEAIPLPSTPLEQTLVRPSAEKTAPSPDPRDTVKDPPVMRHLSLSDKAEDILLAPTPPARTSPGPDLFQQDAPEYPAVMHNSASADNVENIPVHSTSSKQNQKRQSEDQPLCSKHLQPDTADEPPAPHHFAAFTTDEQSEQPPSRKEDSPCSEHPQHSTTTVFGNGELVEEHSSQQEQPQVCPTRTELSQYSDHLNLQQATTDDPTVLHCSLSPDNDEDIPLLFTPLEQIQMLQNKDQPSLHPELVQRDTLETTEYIKQSPHEEQTDLPSVEEPSEAEESEEPSPSQGFLDEFEIALLSFRPKSAPARFPAWTLVGGAPQPVSLAPEYYLIRPASVPLKLQDQDDALDEEHGDAIGSGTGTPDDFTTAATAQDSPQTIPTDEMPAQPSEGEQEMDEAMNQERPHRQILLGRLQSMAANADGVEATAGVSAAQVESVKSQEGLHLETIPEVLGPSSPDEEAIVTMHVVEVEDSPESVSPQAAVKIIIDSPGLFVFQDVAGTTQAAELDDSHLETTPEATAGGALLETIVEVSELSCHQQCITAMVDSTEAQFLHKKYDDTVQWTETVEARSNIEDNFTEKLEGERDTDNASSTATVLPHLVAAETAESAETHISPETAGKTAQPVPIETTHVEATTTNSLSQSESMVAVKLVQVHCPLQTVAHSEASKVHDTPSSIDKVERELGIMRDADEVSSIETLVAYPVVGETAEVAASECAQETSVTTAQLTQGSMSTPGLGGVAQTEAATLGPLPQPQSTVIAELEQLLTCISHCDSEALSLIDHLLEIRPCIRHRVLDMLSRSLEVNKVPISSLLEIDNTIKAHIDSLHKFIILITSDPPSPEDNDLIQRTIPGFLQWGLFFLPFDGSSSTIAPERLMQLMYDCAAMFRRISQIPKGARKIEKKFAALQLAMRIWFIAERPDDDMITIDDFKCTILGFVLTVMQMEKVNLDSLVQAAGVNVNVLAKRSAARVDAAISASDLVSGEVLVHEILTIISHITTPSNAPFHPGGIVGAFTRSFIQRAKVATTPNDVEITCGQFSYVFHHMEDTMGFPWVREAVENGILEGLLECIPRLKDVNDMYEKTMLRFLVGNLPCYLAYKSVLDVTKKAIENLDWSKAGSAGREWEVAAEWLRKIVEARSVIAGLDPRKYRPYCAKCLERKPKLLRCSRCHHTLYCGTKCQREDHQAGHKLLCGEMIKVYHSHCPDSALRSDLIYIHDFIHIDIMSQHAKILEIAHKTCPSMLSEVLIMVDYTVIPRDLKIMSILQLFELTHPSHPYSHHLPACMKSPFNLSIVKMVDAANANDRTLVIALIELGMHEPAMVVSCIPKLVWADEKVMMVLSEEVKKAVEVLHGDMRKPIHCWYIDLDDVVSLSWFWTGFHCCD</sequence>
<evidence type="ECO:0000256" key="2">
    <source>
        <dbReference type="ARBA" id="ARBA00022771"/>
    </source>
</evidence>
<organism evidence="7 8">
    <name type="scientific">Sphaerobolus stellatus (strain SS14)</name>
    <dbReference type="NCBI Taxonomy" id="990650"/>
    <lineage>
        <taxon>Eukaryota</taxon>
        <taxon>Fungi</taxon>
        <taxon>Dikarya</taxon>
        <taxon>Basidiomycota</taxon>
        <taxon>Agaricomycotina</taxon>
        <taxon>Agaricomycetes</taxon>
        <taxon>Phallomycetidae</taxon>
        <taxon>Geastrales</taxon>
        <taxon>Sphaerobolaceae</taxon>
        <taxon>Sphaerobolus</taxon>
    </lineage>
</organism>
<feature type="region of interest" description="Disordered" evidence="5">
    <location>
        <begin position="17"/>
        <end position="46"/>
    </location>
</feature>
<evidence type="ECO:0000313" key="8">
    <source>
        <dbReference type="Proteomes" id="UP000054279"/>
    </source>
</evidence>
<feature type="compositionally biased region" description="Basic and acidic residues" evidence="5">
    <location>
        <begin position="67"/>
        <end position="81"/>
    </location>
</feature>
<gene>
    <name evidence="7" type="ORF">M422DRAFT_274780</name>
</gene>
<keyword evidence="1" id="KW-0479">Metal-binding</keyword>
<evidence type="ECO:0000256" key="4">
    <source>
        <dbReference type="PROSITE-ProRule" id="PRU00134"/>
    </source>
</evidence>
<dbReference type="PROSITE" id="PS50865">
    <property type="entry name" value="ZF_MYND_2"/>
    <property type="match status" value="1"/>
</dbReference>
<dbReference type="InterPro" id="IPR002893">
    <property type="entry name" value="Znf_MYND"/>
</dbReference>
<keyword evidence="8" id="KW-1185">Reference proteome</keyword>
<feature type="region of interest" description="Disordered" evidence="5">
    <location>
        <begin position="366"/>
        <end position="433"/>
    </location>
</feature>
<feature type="compositionally biased region" description="Acidic residues" evidence="5">
    <location>
        <begin position="545"/>
        <end position="554"/>
    </location>
</feature>
<dbReference type="Proteomes" id="UP000054279">
    <property type="component" value="Unassembled WGS sequence"/>
</dbReference>